<name>A0A542DQY5_AMYCI</name>
<dbReference type="InterPro" id="IPR003615">
    <property type="entry name" value="HNH_nuc"/>
</dbReference>
<dbReference type="InterPro" id="IPR058807">
    <property type="entry name" value="ScoMcrA_N"/>
</dbReference>
<dbReference type="AlphaFoldDB" id="A0A542DQY5"/>
<feature type="domain" description="ScoMcrA-like N-terminal head" evidence="2">
    <location>
        <begin position="7"/>
        <end position="92"/>
    </location>
</feature>
<dbReference type="EMBL" id="VFML01000001">
    <property type="protein sequence ID" value="TQJ05456.1"/>
    <property type="molecule type" value="Genomic_DNA"/>
</dbReference>
<accession>A0A542DQY5</accession>
<keyword evidence="3" id="KW-0255">Endonuclease</keyword>
<proteinExistence type="predicted"/>
<keyword evidence="3" id="KW-0378">Hydrolase</keyword>
<keyword evidence="4" id="KW-1185">Reference proteome</keyword>
<evidence type="ECO:0000259" key="1">
    <source>
        <dbReference type="Pfam" id="PF13391"/>
    </source>
</evidence>
<reference evidence="3 4" key="1">
    <citation type="submission" date="2019-06" db="EMBL/GenBank/DDBJ databases">
        <title>Sequencing the genomes of 1000 actinobacteria strains.</title>
        <authorList>
            <person name="Klenk H.-P."/>
        </authorList>
    </citation>
    <scope>NUCLEOTIDE SEQUENCE [LARGE SCALE GENOMIC DNA]</scope>
    <source>
        <strain evidence="3 4">DSM 45679</strain>
    </source>
</reference>
<dbReference type="Proteomes" id="UP000320876">
    <property type="component" value="Unassembled WGS sequence"/>
</dbReference>
<dbReference type="RefSeq" id="WP_211358147.1">
    <property type="nucleotide sequence ID" value="NZ_VFML01000001.1"/>
</dbReference>
<feature type="domain" description="HNH nuclease" evidence="1">
    <location>
        <begin position="293"/>
        <end position="342"/>
    </location>
</feature>
<evidence type="ECO:0000313" key="4">
    <source>
        <dbReference type="Proteomes" id="UP000320876"/>
    </source>
</evidence>
<protein>
    <submittedName>
        <fullName evidence="3">HNH endonuclease</fullName>
    </submittedName>
</protein>
<evidence type="ECO:0000313" key="3">
    <source>
        <dbReference type="EMBL" id="TQJ05456.1"/>
    </source>
</evidence>
<evidence type="ECO:0000259" key="2">
    <source>
        <dbReference type="Pfam" id="PF26345"/>
    </source>
</evidence>
<dbReference type="GO" id="GO:0004519">
    <property type="term" value="F:endonuclease activity"/>
    <property type="evidence" value="ECO:0007669"/>
    <property type="project" value="UniProtKB-KW"/>
</dbReference>
<organism evidence="3 4">
    <name type="scientific">Amycolatopsis cihanbeyliensis</name>
    <dbReference type="NCBI Taxonomy" id="1128664"/>
    <lineage>
        <taxon>Bacteria</taxon>
        <taxon>Bacillati</taxon>
        <taxon>Actinomycetota</taxon>
        <taxon>Actinomycetes</taxon>
        <taxon>Pseudonocardiales</taxon>
        <taxon>Pseudonocardiaceae</taxon>
        <taxon>Amycolatopsis</taxon>
    </lineage>
</organism>
<dbReference type="Pfam" id="PF26345">
    <property type="entry name" value="ScoMcrA_N"/>
    <property type="match status" value="1"/>
</dbReference>
<gene>
    <name evidence="3" type="ORF">FB471_5288</name>
</gene>
<dbReference type="Pfam" id="PF13391">
    <property type="entry name" value="HNH_2"/>
    <property type="match status" value="1"/>
</dbReference>
<sequence length="393" mass="44110">MNIRDLTDAEAVRQAMRECDSRGREVFLSTHHYGQADQYYVQHDGRLYDAKAIAGVAYGYQFRRQGTPSHDEFSGGEAGANAVLRGLGFEVVDRKPSTVDGERVWRLAVQAHLQATAGDASLEPKTLRSLGVYGGAQGVWVDSRRTQKLDSRGITVGLLHTGLHYADDFTDKDVLYHYPRTNRQPGRDRSEIEATKAAGQLRIPVFVISHPAPRSPRRKVQLGWVEGWDDDSELFLITFRWQAPTDLLDTDRSDEEDFNLRGAGHRRKMRSVSERSGQSQFKLKVLQRYGPRCPLSGVAVSAMLDAAHLVPHAEDGSDDPRNGIPLNAALHRAFDAHLFAIDPESHKVVTRATGPSLDELGITTPTLEHLPKLPHPDALRWRYKDWLRRQSNQ</sequence>
<comment type="caution">
    <text evidence="3">The sequence shown here is derived from an EMBL/GenBank/DDBJ whole genome shotgun (WGS) entry which is preliminary data.</text>
</comment>
<keyword evidence="3" id="KW-0540">Nuclease</keyword>